<feature type="transmembrane region" description="Helical" evidence="1">
    <location>
        <begin position="12"/>
        <end position="35"/>
    </location>
</feature>
<sequence length="103" mass="12432">EKRMALETRTRAWIKSIVWRIIGIFVLGAIAWLVTHSWKEMTIITIIFHGVRVILYYFHERVWERIHWGRIKHPLSSLPVNKELTPWDLKIIQKQLKELGYID</sequence>
<dbReference type="AlphaFoldDB" id="X0TC43"/>
<name>X0TC43_9ZZZZ</name>
<feature type="domain" description="DUF2061" evidence="2">
    <location>
        <begin position="14"/>
        <end position="64"/>
    </location>
</feature>
<keyword evidence="1" id="KW-0472">Membrane</keyword>
<gene>
    <name evidence="3" type="ORF">S01H1_02451</name>
</gene>
<feature type="transmembrane region" description="Helical" evidence="1">
    <location>
        <begin position="41"/>
        <end position="58"/>
    </location>
</feature>
<organism evidence="3">
    <name type="scientific">marine sediment metagenome</name>
    <dbReference type="NCBI Taxonomy" id="412755"/>
    <lineage>
        <taxon>unclassified sequences</taxon>
        <taxon>metagenomes</taxon>
        <taxon>ecological metagenomes</taxon>
    </lineage>
</organism>
<proteinExistence type="predicted"/>
<dbReference type="InterPro" id="IPR018638">
    <property type="entry name" value="DUF2061_membrane"/>
</dbReference>
<accession>X0TC43</accession>
<evidence type="ECO:0000313" key="3">
    <source>
        <dbReference type="EMBL" id="GAF85757.1"/>
    </source>
</evidence>
<evidence type="ECO:0000259" key="2">
    <source>
        <dbReference type="Pfam" id="PF09834"/>
    </source>
</evidence>
<protein>
    <recommendedName>
        <fullName evidence="2">DUF2061 domain-containing protein</fullName>
    </recommendedName>
</protein>
<reference evidence="3" key="1">
    <citation type="journal article" date="2014" name="Front. Microbiol.">
        <title>High frequency of phylogenetically diverse reductive dehalogenase-homologous genes in deep subseafloor sedimentary metagenomes.</title>
        <authorList>
            <person name="Kawai M."/>
            <person name="Futagami T."/>
            <person name="Toyoda A."/>
            <person name="Takaki Y."/>
            <person name="Nishi S."/>
            <person name="Hori S."/>
            <person name="Arai W."/>
            <person name="Tsubouchi T."/>
            <person name="Morono Y."/>
            <person name="Uchiyama I."/>
            <person name="Ito T."/>
            <person name="Fujiyama A."/>
            <person name="Inagaki F."/>
            <person name="Takami H."/>
        </authorList>
    </citation>
    <scope>NUCLEOTIDE SEQUENCE</scope>
    <source>
        <strain evidence="3">Expedition CK06-06</strain>
    </source>
</reference>
<dbReference type="EMBL" id="BARS01001179">
    <property type="protein sequence ID" value="GAF85757.1"/>
    <property type="molecule type" value="Genomic_DNA"/>
</dbReference>
<keyword evidence="1" id="KW-1133">Transmembrane helix</keyword>
<feature type="non-terminal residue" evidence="3">
    <location>
        <position position="1"/>
    </location>
</feature>
<evidence type="ECO:0000256" key="1">
    <source>
        <dbReference type="SAM" id="Phobius"/>
    </source>
</evidence>
<comment type="caution">
    <text evidence="3">The sequence shown here is derived from an EMBL/GenBank/DDBJ whole genome shotgun (WGS) entry which is preliminary data.</text>
</comment>
<dbReference type="Pfam" id="PF09834">
    <property type="entry name" value="DUF2061"/>
    <property type="match status" value="1"/>
</dbReference>
<keyword evidence="1" id="KW-0812">Transmembrane</keyword>